<dbReference type="EMBL" id="JANBUY010000046">
    <property type="protein sequence ID" value="KAJ2866028.1"/>
    <property type="molecule type" value="Genomic_DNA"/>
</dbReference>
<dbReference type="Gene3D" id="3.30.1610.10">
    <property type="entry name" value="Peptidase S59, nucleoporin"/>
    <property type="match status" value="1"/>
</dbReference>
<comment type="subcellular location">
    <subcellularLocation>
        <location evidence="1">Nucleus</location>
        <location evidence="1">Nuclear pore complex</location>
    </subcellularLocation>
</comment>
<feature type="region of interest" description="Disordered" evidence="11">
    <location>
        <begin position="62"/>
        <end position="110"/>
    </location>
</feature>
<name>A0A9W8IU36_9FUNG</name>
<feature type="compositionally biased region" description="Gly residues" evidence="11">
    <location>
        <begin position="426"/>
        <end position="440"/>
    </location>
</feature>
<protein>
    <recommendedName>
        <fullName evidence="12">Peptidase S59 domain-containing protein</fullName>
    </recommendedName>
</protein>
<dbReference type="GO" id="GO:0044614">
    <property type="term" value="C:nuclear pore cytoplasmic filaments"/>
    <property type="evidence" value="ECO:0007669"/>
    <property type="project" value="TreeGrafter"/>
</dbReference>
<reference evidence="13" key="1">
    <citation type="submission" date="2022-07" db="EMBL/GenBank/DDBJ databases">
        <title>Phylogenomic reconstructions and comparative analyses of Kickxellomycotina fungi.</title>
        <authorList>
            <person name="Reynolds N.K."/>
            <person name="Stajich J.E."/>
            <person name="Barry K."/>
            <person name="Grigoriev I.V."/>
            <person name="Crous P."/>
            <person name="Smith M.E."/>
        </authorList>
    </citation>
    <scope>NUCLEOTIDE SEQUENCE</scope>
    <source>
        <strain evidence="13">RSA 476</strain>
    </source>
</reference>
<dbReference type="GO" id="GO:0006405">
    <property type="term" value="P:RNA export from nucleus"/>
    <property type="evidence" value="ECO:0007669"/>
    <property type="project" value="TreeGrafter"/>
</dbReference>
<keyword evidence="5" id="KW-0068">Autocatalytic cleavage</keyword>
<sequence length="2279" mass="232726">MSSNTHRPLVINEAKSKQVDVAHASKVLNRLLNQEAGLQSAPSSTIQQLQQLAKAVDQLIQPASDDDDDDSGGAFGSGGGGTNNNTSGFGGFGQSSQNKPTGFGGGTGAFGSTATGSGGGGFGSGSGSGIGGFGSTTGATTGGFGSTSNAFGGSTTGAFGGGSSNTFGSGGATTGAFGQQQQQPAATGNTSSLFGGGGAFGSSSTVGGGGGGAFGVSATGTARAPFEPVIEHSATGKKDSFRHICFMNAYKTFSPEELRLEDYEAGRKKADAPGAVGTVGARTGFGGTTTGFGGTTTGGFGQANTGFGQTATSTGGFGQTLGGFGSTGFGQQQQQQQQQPASASVGGGFGLNKPAAAAPATGGFGSSSTGGGGFGSTTTGFGQPANTGGGGLFGASKPSAFGQPATTGAATGGFGSSTFGSTTGTTGFGSSGSTGGGGFGSTTTGFGQPSNTGGGGLFGQTSTAATGGFGSSGAGGAFGAKPAFGTTTTTTGFGGSAAVAQPAATGGFGQTNTGFGQTSTGFGQTTGGFGQTANTTGSTGGGLFGQTANTAGSTGGGLFGAKPATTGGLFGQQQSTAAAPATGGLFGQSTAMPASSGGLFGQQSTAAPATGGLFGSTGNATNVGGGGLFGAKPAAPATGGLFGTAPAAVGTQTGAATGGGGLFGSGGGGGLFGSNTTNTAGATAGLGGGGGGGGLFGSAAAAPATGGTGLFGSAAGTGGGGGLFGSSTAPAPGASTSLFGFGGQAAQQQPAQQPSMFGMAAQQQPQYAVQIDRQPYGASALFDTTRLAGARAGGAAAGGGGSSHLTATPLRSVPVPRAIDSDRDLQLLKKRGLNLHSLLASSAHVGSGGSVGVSGMSRLRARGFAAPVTVKKPASDSVSSAGTGFLSPEKQLPHSSVKRLTIARKTGFDSAVTASSTKATPAASATKPPPSFGPLLGTPPQMKSPWANTPLTQSNLSTAGRTPAASRHVAAPGAYDDDESAFAQPPVAHRNDDDNDDDEAGIADGVVEDDEEENEVGDDEAIEPGEYWMSPTLPDLRAMSSLQLKSVKDFTVGRKNVGQVCFRRPVDLTTVGSLDGIAAKVVLFDDRVCTVYPDESNKPARGMGLNVPADISLENCWPVERSTGEPIKLMDDPRVRKHIKRLRNIEETEFLTFSEGTWSFRVQHFSRYGLDDNQASSDDEDDDPIGPVGANSPTQDFGNATAQHAPKSAQQSPLDSGSRAVADVPLSSSTVDDKFIVNNQRPPRQLLLGARHAESLRRGPVMRASLFATSANDNSQQQQAPPPATTSLFGRIQTQSPAIPVTLPQQQQPQPQPQQSQARNKPNRNQARRRDDASQVTSAIEAAPSVAALDLPPPSKFLRVNETRIARELLSAPQPYAQSLTHGRSGLGADAGLMMARSFRVAFGFQGQLVYLQGSSLTNNHMDDDESASSKRGRGATSVVVVDSIARHLHAAPGCLEPLAIAAAAAAASGVDDDSIESIRQRHLDTVRAQYRHSLIAPASPESALCPALSFSAETTIASVLNELSSISNANDDDGNKKLAEEERRILELASVLFDEPVDTAMDGDVAAHQRVLSVRRRQALTKWLMSAVHDSVNRDLVRAGASPSPAAASVFALLSGHCIEAACLAATSHRDYRLAMLVAQSGAGAIGGGGNDKQMQALACAQLELIKDDPSLAPAYRRVYELIGGRVRDASAGLDWKRAFALGLWFAQSPADRIADAVSMYEDDALLQPSTRLAPPLPAWLFQGSDDAECRHLSTLPLSEIGASLSNGSVGVKRAAARAADLHRRGVWDPVFQLLKLFSEPAYPLERALLSESFSAARGDSRLSVLLAWLLATIRQSRGFEDAKSSTGVVDSLAYDRLLAGWALQLESLGLWHWACFVLLQMSTSPAHKAHAIRALLDRSMPTSLPTAALSPAAAAAADLLPLCATGQSPDMVDDRIEEQLRFVLDDLCLPRQWLYDALATRSRYDRDWVDVRCYGGSAEIEMSRNIDQQQQHPVLAAAQRQFTASGRPIVRSYFDQFATSATTVNSAQIDMPADTRAAATLRHVVWLLSARQLSAAHTVVLQRIAPDAILRGDYHLLSRVLSHLDPALAMSSDSSDCTSVVPHDEWATGGQVYQAFLAAVDGLPTVLQRIASATTEAPFELVHELQRIYYDMRVLLAALPSLAARFDVLPGAMGFYDGFATEACWYSPEESRVLRVKYSVAVSDMASVISGFVQSLECHAATTMEAAPIGDSLVSLSSNTARADSVALPLAQDVRILRTLQMARTCFDSLVGSELEA</sequence>
<feature type="compositionally biased region" description="Low complexity" evidence="11">
    <location>
        <begin position="510"/>
        <end position="523"/>
    </location>
</feature>
<keyword evidence="9" id="KW-0906">Nuclear pore complex</keyword>
<accession>A0A9W8IU36</accession>
<feature type="compositionally biased region" description="Polar residues" evidence="11">
    <location>
        <begin position="946"/>
        <end position="960"/>
    </location>
</feature>
<dbReference type="InterPro" id="IPR007230">
    <property type="entry name" value="Nup98_auto-Pept-S59_dom"/>
</dbReference>
<dbReference type="GO" id="GO:0034398">
    <property type="term" value="P:telomere tethering at nuclear periphery"/>
    <property type="evidence" value="ECO:0007669"/>
    <property type="project" value="TreeGrafter"/>
</dbReference>
<dbReference type="Pfam" id="PF04096">
    <property type="entry name" value="Nucleoporin2"/>
    <property type="match status" value="1"/>
</dbReference>
<feature type="compositionally biased region" description="Gly residues" evidence="11">
    <location>
        <begin position="162"/>
        <end position="173"/>
    </location>
</feature>
<feature type="compositionally biased region" description="Gly residues" evidence="11">
    <location>
        <begin position="362"/>
        <end position="375"/>
    </location>
</feature>
<keyword evidence="6" id="KW-0509">mRNA transport</keyword>
<feature type="region of interest" description="Disordered" evidence="11">
    <location>
        <begin position="510"/>
        <end position="547"/>
    </location>
</feature>
<dbReference type="SUPFAM" id="SSF82215">
    <property type="entry name" value="C-terminal autoproteolytic domain of nucleoporin nup98"/>
    <property type="match status" value="1"/>
</dbReference>
<dbReference type="Proteomes" id="UP001140074">
    <property type="component" value="Unassembled WGS sequence"/>
</dbReference>
<evidence type="ECO:0000256" key="1">
    <source>
        <dbReference type="ARBA" id="ARBA00004567"/>
    </source>
</evidence>
<evidence type="ECO:0000256" key="4">
    <source>
        <dbReference type="ARBA" id="ARBA00022737"/>
    </source>
</evidence>
<evidence type="ECO:0000313" key="14">
    <source>
        <dbReference type="Proteomes" id="UP001140074"/>
    </source>
</evidence>
<dbReference type="PROSITE" id="PS51434">
    <property type="entry name" value="NUP_C"/>
    <property type="match status" value="1"/>
</dbReference>
<keyword evidence="14" id="KW-1185">Reference proteome</keyword>
<comment type="caution">
    <text evidence="13">The sequence shown here is derived from an EMBL/GenBank/DDBJ whole genome shotgun (WGS) entry which is preliminary data.</text>
</comment>
<feature type="compositionally biased region" description="Gly residues" evidence="11">
    <location>
        <begin position="73"/>
        <end position="93"/>
    </location>
</feature>
<keyword evidence="4" id="KW-0677">Repeat</keyword>
<feature type="region of interest" description="Disordered" evidence="11">
    <location>
        <begin position="425"/>
        <end position="459"/>
    </location>
</feature>
<evidence type="ECO:0000256" key="5">
    <source>
        <dbReference type="ARBA" id="ARBA00022813"/>
    </source>
</evidence>
<feature type="compositionally biased region" description="Low complexity" evidence="11">
    <location>
        <begin position="329"/>
        <end position="344"/>
    </location>
</feature>
<dbReference type="GO" id="GO:0000973">
    <property type="term" value="P:post-transcriptional tethering of RNA polymerase II gene DNA at nuclear periphery"/>
    <property type="evidence" value="ECO:0007669"/>
    <property type="project" value="TreeGrafter"/>
</dbReference>
<feature type="region of interest" description="Disordered" evidence="11">
    <location>
        <begin position="162"/>
        <end position="192"/>
    </location>
</feature>
<evidence type="ECO:0000256" key="7">
    <source>
        <dbReference type="ARBA" id="ARBA00022927"/>
    </source>
</evidence>
<feature type="region of interest" description="Disordered" evidence="11">
    <location>
        <begin position="1303"/>
        <end position="1337"/>
    </location>
</feature>
<evidence type="ECO:0000256" key="8">
    <source>
        <dbReference type="ARBA" id="ARBA00023010"/>
    </source>
</evidence>
<evidence type="ECO:0000259" key="12">
    <source>
        <dbReference type="PROSITE" id="PS51434"/>
    </source>
</evidence>
<feature type="region of interest" description="Disordered" evidence="11">
    <location>
        <begin position="321"/>
        <end position="408"/>
    </location>
</feature>
<keyword evidence="8" id="KW-0811">Translocation</keyword>
<evidence type="ECO:0000256" key="10">
    <source>
        <dbReference type="ARBA" id="ARBA00023242"/>
    </source>
</evidence>
<dbReference type="Pfam" id="PF12110">
    <property type="entry name" value="Nup96"/>
    <property type="match status" value="1"/>
</dbReference>
<evidence type="ECO:0000256" key="3">
    <source>
        <dbReference type="ARBA" id="ARBA00022448"/>
    </source>
</evidence>
<keyword evidence="3" id="KW-0813">Transport</keyword>
<dbReference type="InterPro" id="IPR021967">
    <property type="entry name" value="Nup98_C"/>
</dbReference>
<proteinExistence type="inferred from homology"/>
<feature type="domain" description="Peptidase S59" evidence="12">
    <location>
        <begin position="1024"/>
        <end position="1165"/>
    </location>
</feature>
<feature type="compositionally biased region" description="Low complexity" evidence="11">
    <location>
        <begin position="174"/>
        <end position="190"/>
    </location>
</feature>
<dbReference type="InterPro" id="IPR025574">
    <property type="entry name" value="Nucleoporin_FG_rpt"/>
</dbReference>
<keyword evidence="10" id="KW-0539">Nucleus</keyword>
<evidence type="ECO:0000256" key="6">
    <source>
        <dbReference type="ARBA" id="ARBA00022816"/>
    </source>
</evidence>
<feature type="region of interest" description="Disordered" evidence="11">
    <location>
        <begin position="1171"/>
        <end position="1221"/>
    </location>
</feature>
<keyword evidence="7" id="KW-0653">Protein transport</keyword>
<dbReference type="Gene3D" id="1.25.40.690">
    <property type="match status" value="1"/>
</dbReference>
<dbReference type="Pfam" id="PF13634">
    <property type="entry name" value="Nucleoporin_FG"/>
    <property type="match status" value="3"/>
</dbReference>
<dbReference type="GO" id="GO:0006606">
    <property type="term" value="P:protein import into nucleus"/>
    <property type="evidence" value="ECO:0007669"/>
    <property type="project" value="TreeGrafter"/>
</dbReference>
<dbReference type="Gene3D" id="1.10.10.2360">
    <property type="match status" value="1"/>
</dbReference>
<feature type="compositionally biased region" description="Polar residues" evidence="11">
    <location>
        <begin position="1191"/>
        <end position="1215"/>
    </location>
</feature>
<dbReference type="InterPro" id="IPR036903">
    <property type="entry name" value="Nup98_auto-Pept-S59_dom_sf"/>
</dbReference>
<dbReference type="InterPro" id="IPR037665">
    <property type="entry name" value="Nucleoporin_S59-like"/>
</dbReference>
<feature type="region of interest" description="Disordered" evidence="11">
    <location>
        <begin position="911"/>
        <end position="1025"/>
    </location>
</feature>
<dbReference type="GO" id="GO:0051028">
    <property type="term" value="P:mRNA transport"/>
    <property type="evidence" value="ECO:0007669"/>
    <property type="project" value="UniProtKB-KW"/>
</dbReference>
<comment type="similarity">
    <text evidence="2">Belongs to the nucleoporin GLFG family.</text>
</comment>
<dbReference type="GO" id="GO:0008139">
    <property type="term" value="F:nuclear localization sequence binding"/>
    <property type="evidence" value="ECO:0007669"/>
    <property type="project" value="TreeGrafter"/>
</dbReference>
<dbReference type="PANTHER" id="PTHR23198">
    <property type="entry name" value="NUCLEOPORIN"/>
    <property type="match status" value="1"/>
</dbReference>
<evidence type="ECO:0000256" key="9">
    <source>
        <dbReference type="ARBA" id="ARBA00023132"/>
    </source>
</evidence>
<feature type="compositionally biased region" description="Low complexity" evidence="11">
    <location>
        <begin position="913"/>
        <end position="926"/>
    </location>
</feature>
<evidence type="ECO:0000313" key="13">
    <source>
        <dbReference type="EMBL" id="KAJ2866028.1"/>
    </source>
</evidence>
<feature type="compositionally biased region" description="Acidic residues" evidence="11">
    <location>
        <begin position="993"/>
        <end position="1023"/>
    </location>
</feature>
<dbReference type="GO" id="GO:0003723">
    <property type="term" value="F:RNA binding"/>
    <property type="evidence" value="ECO:0007669"/>
    <property type="project" value="TreeGrafter"/>
</dbReference>
<organism evidence="13 14">
    <name type="scientific">Coemansia aciculifera</name>
    <dbReference type="NCBI Taxonomy" id="417176"/>
    <lineage>
        <taxon>Eukaryota</taxon>
        <taxon>Fungi</taxon>
        <taxon>Fungi incertae sedis</taxon>
        <taxon>Zoopagomycota</taxon>
        <taxon>Kickxellomycotina</taxon>
        <taxon>Kickxellomycetes</taxon>
        <taxon>Kickxellales</taxon>
        <taxon>Kickxellaceae</taxon>
        <taxon>Coemansia</taxon>
    </lineage>
</organism>
<dbReference type="PANTHER" id="PTHR23198:SF6">
    <property type="entry name" value="NUCLEAR PORE COMPLEX PROTEIN NUP98-NUP96"/>
    <property type="match status" value="1"/>
</dbReference>
<evidence type="ECO:0000256" key="11">
    <source>
        <dbReference type="SAM" id="MobiDB-lite"/>
    </source>
</evidence>
<evidence type="ECO:0000256" key="2">
    <source>
        <dbReference type="ARBA" id="ARBA00008926"/>
    </source>
</evidence>
<dbReference type="FunFam" id="3.30.1610.10:FF:000003">
    <property type="entry name" value="Nucleoporin SONB, putative"/>
    <property type="match status" value="1"/>
</dbReference>
<gene>
    <name evidence="13" type="ORF">GGH94_001803</name>
</gene>
<feature type="region of interest" description="Disordered" evidence="11">
    <location>
        <begin position="872"/>
        <end position="896"/>
    </location>
</feature>
<feature type="compositionally biased region" description="Low complexity" evidence="11">
    <location>
        <begin position="1304"/>
        <end position="1317"/>
    </location>
</feature>
<dbReference type="GO" id="GO:0017056">
    <property type="term" value="F:structural constituent of nuclear pore"/>
    <property type="evidence" value="ECO:0007669"/>
    <property type="project" value="InterPro"/>
</dbReference>